<dbReference type="PANTHER" id="PTHR46060:SF1">
    <property type="entry name" value="MARINER MOS1 TRANSPOSASE-LIKE PROTEIN"/>
    <property type="match status" value="1"/>
</dbReference>
<dbReference type="InterPro" id="IPR052709">
    <property type="entry name" value="Transposase-MT_Hybrid"/>
</dbReference>
<protein>
    <recommendedName>
        <fullName evidence="3">Mos1 transposase HTH domain-containing protein</fullName>
    </recommendedName>
</protein>
<dbReference type="PANTHER" id="PTHR46060">
    <property type="entry name" value="MARINER MOS1 TRANSPOSASE-LIKE PROTEIN"/>
    <property type="match status" value="1"/>
</dbReference>
<name>A0A4Y2CJ16_ARAVE</name>
<gene>
    <name evidence="1" type="ORF">AVEN_134964_1</name>
</gene>
<reference evidence="1 2" key="1">
    <citation type="journal article" date="2019" name="Sci. Rep.">
        <title>Orb-weaving spider Araneus ventricosus genome elucidates the spidroin gene catalogue.</title>
        <authorList>
            <person name="Kono N."/>
            <person name="Nakamura H."/>
            <person name="Ohtoshi R."/>
            <person name="Moran D.A.P."/>
            <person name="Shinohara A."/>
            <person name="Yoshida Y."/>
            <person name="Fujiwara M."/>
            <person name="Mori M."/>
            <person name="Tomita M."/>
            <person name="Arakawa K."/>
        </authorList>
    </citation>
    <scope>NUCLEOTIDE SEQUENCE [LARGE SCALE GENOMIC DNA]</scope>
</reference>
<accession>A0A4Y2CJ16</accession>
<evidence type="ECO:0008006" key="3">
    <source>
        <dbReference type="Google" id="ProtNLM"/>
    </source>
</evidence>
<dbReference type="EMBL" id="BGPR01000194">
    <property type="protein sequence ID" value="GBM03748.1"/>
    <property type="molecule type" value="Genomic_DNA"/>
</dbReference>
<evidence type="ECO:0000313" key="1">
    <source>
        <dbReference type="EMBL" id="GBM03748.1"/>
    </source>
</evidence>
<evidence type="ECO:0000313" key="2">
    <source>
        <dbReference type="Proteomes" id="UP000499080"/>
    </source>
</evidence>
<sequence length="163" mass="18847">MTVRLRTKNHQYLVEEFGEQIIGYGGLEEWPPRSPDLTPMDFSSGGPQTAGVCDPLNQYCKIFNNALRMLVPTAKDVKTAEIHRQITEVYEENILSEGMVRKWVRAIKDVRTNVHDEERSGRPSVITEDLVQKVDGKVRTDALRFHIYVMSFLKFQEVFFIEL</sequence>
<dbReference type="AlphaFoldDB" id="A0A4Y2CJ16"/>
<proteinExistence type="predicted"/>
<comment type="caution">
    <text evidence="1">The sequence shown here is derived from an EMBL/GenBank/DDBJ whole genome shotgun (WGS) entry which is preliminary data.</text>
</comment>
<keyword evidence="2" id="KW-1185">Reference proteome</keyword>
<organism evidence="1 2">
    <name type="scientific">Araneus ventricosus</name>
    <name type="common">Orbweaver spider</name>
    <name type="synonym">Epeira ventricosa</name>
    <dbReference type="NCBI Taxonomy" id="182803"/>
    <lineage>
        <taxon>Eukaryota</taxon>
        <taxon>Metazoa</taxon>
        <taxon>Ecdysozoa</taxon>
        <taxon>Arthropoda</taxon>
        <taxon>Chelicerata</taxon>
        <taxon>Arachnida</taxon>
        <taxon>Araneae</taxon>
        <taxon>Araneomorphae</taxon>
        <taxon>Entelegynae</taxon>
        <taxon>Araneoidea</taxon>
        <taxon>Araneidae</taxon>
        <taxon>Araneus</taxon>
    </lineage>
</organism>
<dbReference type="Proteomes" id="UP000499080">
    <property type="component" value="Unassembled WGS sequence"/>
</dbReference>